<name>A0AAV5LS95_9ROSI</name>
<comment type="caution">
    <text evidence="3">The sequence shown here is derived from an EMBL/GenBank/DDBJ whole genome shotgun (WGS) entry which is preliminary data.</text>
</comment>
<evidence type="ECO:0000313" key="4">
    <source>
        <dbReference type="Proteomes" id="UP001054252"/>
    </source>
</evidence>
<evidence type="ECO:0000313" key="3">
    <source>
        <dbReference type="EMBL" id="GKV40037.1"/>
    </source>
</evidence>
<feature type="compositionally biased region" description="Basic and acidic residues" evidence="1">
    <location>
        <begin position="45"/>
        <end position="55"/>
    </location>
</feature>
<dbReference type="AlphaFoldDB" id="A0AAV5LS95"/>
<dbReference type="Pfam" id="PF25418">
    <property type="entry name" value="DUF7890"/>
    <property type="match status" value="1"/>
</dbReference>
<dbReference type="Proteomes" id="UP001054252">
    <property type="component" value="Unassembled WGS sequence"/>
</dbReference>
<dbReference type="InterPro" id="IPR057212">
    <property type="entry name" value="DUF7890"/>
</dbReference>
<dbReference type="PANTHER" id="PTHR36782">
    <property type="entry name" value="BNAC03G62080D PROTEIN"/>
    <property type="match status" value="1"/>
</dbReference>
<evidence type="ECO:0000259" key="2">
    <source>
        <dbReference type="Pfam" id="PF25418"/>
    </source>
</evidence>
<protein>
    <recommendedName>
        <fullName evidence="2">DUF7890 domain-containing protein</fullName>
    </recommendedName>
</protein>
<dbReference type="EMBL" id="BPVZ01000138">
    <property type="protein sequence ID" value="GKV40037.1"/>
    <property type="molecule type" value="Genomic_DNA"/>
</dbReference>
<reference evidence="3 4" key="1">
    <citation type="journal article" date="2021" name="Commun. Biol.">
        <title>The genome of Shorea leprosula (Dipterocarpaceae) highlights the ecological relevance of drought in aseasonal tropical rainforests.</title>
        <authorList>
            <person name="Ng K.K.S."/>
            <person name="Kobayashi M.J."/>
            <person name="Fawcett J.A."/>
            <person name="Hatakeyama M."/>
            <person name="Paape T."/>
            <person name="Ng C.H."/>
            <person name="Ang C.C."/>
            <person name="Tnah L.H."/>
            <person name="Lee C.T."/>
            <person name="Nishiyama T."/>
            <person name="Sese J."/>
            <person name="O'Brien M.J."/>
            <person name="Copetti D."/>
            <person name="Mohd Noor M.I."/>
            <person name="Ong R.C."/>
            <person name="Putra M."/>
            <person name="Sireger I.Z."/>
            <person name="Indrioko S."/>
            <person name="Kosugi Y."/>
            <person name="Izuno A."/>
            <person name="Isagi Y."/>
            <person name="Lee S.L."/>
            <person name="Shimizu K.K."/>
        </authorList>
    </citation>
    <scope>NUCLEOTIDE SEQUENCE [LARGE SCALE GENOMIC DNA]</scope>
    <source>
        <strain evidence="3">214</strain>
    </source>
</reference>
<proteinExistence type="predicted"/>
<evidence type="ECO:0000256" key="1">
    <source>
        <dbReference type="SAM" id="MobiDB-lite"/>
    </source>
</evidence>
<organism evidence="3 4">
    <name type="scientific">Rubroshorea leprosula</name>
    <dbReference type="NCBI Taxonomy" id="152421"/>
    <lineage>
        <taxon>Eukaryota</taxon>
        <taxon>Viridiplantae</taxon>
        <taxon>Streptophyta</taxon>
        <taxon>Embryophyta</taxon>
        <taxon>Tracheophyta</taxon>
        <taxon>Spermatophyta</taxon>
        <taxon>Magnoliopsida</taxon>
        <taxon>eudicotyledons</taxon>
        <taxon>Gunneridae</taxon>
        <taxon>Pentapetalae</taxon>
        <taxon>rosids</taxon>
        <taxon>malvids</taxon>
        <taxon>Malvales</taxon>
        <taxon>Dipterocarpaceae</taxon>
        <taxon>Rubroshorea</taxon>
    </lineage>
</organism>
<dbReference type="PANTHER" id="PTHR36782:SF1">
    <property type="entry name" value="CALCIUM UNIPORTER PROTEIN"/>
    <property type="match status" value="1"/>
</dbReference>
<accession>A0AAV5LS95</accession>
<gene>
    <name evidence="3" type="ORF">SLEP1_g47718</name>
</gene>
<feature type="domain" description="DUF7890" evidence="2">
    <location>
        <begin position="71"/>
        <end position="116"/>
    </location>
</feature>
<keyword evidence="4" id="KW-1185">Reference proteome</keyword>
<feature type="region of interest" description="Disordered" evidence="1">
    <location>
        <begin position="39"/>
        <end position="63"/>
    </location>
</feature>
<sequence length="136" mass="14980">MLKTIASSFHGFSFEQSVKHKEPNCSKGFVYRDELSKKVQPSTMEKGKPKKGDCRSKHKTTGVVEEKGTTVMRVKVKMTKQEAARLLAKCKEGGTLEFKDVARELVEIPVGRVSIVDHNLMTAGAGKTSALESIPE</sequence>